<evidence type="ECO:0000313" key="8">
    <source>
        <dbReference type="Proteomes" id="UP001501116"/>
    </source>
</evidence>
<dbReference type="PANTHER" id="PTHR47506">
    <property type="entry name" value="TRANSCRIPTIONAL REGULATORY PROTEIN"/>
    <property type="match status" value="1"/>
</dbReference>
<reference evidence="8" key="1">
    <citation type="journal article" date="2019" name="Int. J. Syst. Evol. Microbiol.">
        <title>The Global Catalogue of Microorganisms (GCM) 10K type strain sequencing project: providing services to taxonomists for standard genome sequencing and annotation.</title>
        <authorList>
            <consortium name="The Broad Institute Genomics Platform"/>
            <consortium name="The Broad Institute Genome Sequencing Center for Infectious Disease"/>
            <person name="Wu L."/>
            <person name="Ma J."/>
        </authorList>
    </citation>
    <scope>NUCLEOTIDE SEQUENCE [LARGE SCALE GENOMIC DNA]</scope>
    <source>
        <strain evidence="8">JCM 14545</strain>
    </source>
</reference>
<dbReference type="PROSITE" id="PS50977">
    <property type="entry name" value="HTH_TETR_2"/>
    <property type="match status" value="1"/>
</dbReference>
<dbReference type="InterPro" id="IPR036271">
    <property type="entry name" value="Tet_transcr_reg_TetR-rel_C_sf"/>
</dbReference>
<evidence type="ECO:0000256" key="5">
    <source>
        <dbReference type="PROSITE-ProRule" id="PRU00335"/>
    </source>
</evidence>
<evidence type="ECO:0000313" key="7">
    <source>
        <dbReference type="EMBL" id="GAA1969055.1"/>
    </source>
</evidence>
<evidence type="ECO:0000256" key="2">
    <source>
        <dbReference type="ARBA" id="ARBA00023015"/>
    </source>
</evidence>
<dbReference type="Gene3D" id="1.10.357.10">
    <property type="entry name" value="Tetracycline Repressor, domain 2"/>
    <property type="match status" value="1"/>
</dbReference>
<accession>A0ABP5CUG5</accession>
<keyword evidence="2" id="KW-0805">Transcription regulation</keyword>
<protein>
    <submittedName>
        <fullName evidence="7">TetR/AcrR family transcriptional regulator</fullName>
    </submittedName>
</protein>
<dbReference type="Proteomes" id="UP001501116">
    <property type="component" value="Unassembled WGS sequence"/>
</dbReference>
<evidence type="ECO:0000256" key="3">
    <source>
        <dbReference type="ARBA" id="ARBA00023125"/>
    </source>
</evidence>
<dbReference type="InterPro" id="IPR001647">
    <property type="entry name" value="HTH_TetR"/>
</dbReference>
<proteinExistence type="predicted"/>
<dbReference type="Pfam" id="PF00440">
    <property type="entry name" value="TetR_N"/>
    <property type="match status" value="1"/>
</dbReference>
<keyword evidence="1" id="KW-0678">Repressor</keyword>
<keyword evidence="4" id="KW-0804">Transcription</keyword>
<keyword evidence="3 5" id="KW-0238">DNA-binding</keyword>
<dbReference type="PANTHER" id="PTHR47506:SF1">
    <property type="entry name" value="HTH-TYPE TRANSCRIPTIONAL REGULATOR YJDC"/>
    <property type="match status" value="1"/>
</dbReference>
<organism evidence="7 8">
    <name type="scientific">Amycolatopsis minnesotensis</name>
    <dbReference type="NCBI Taxonomy" id="337894"/>
    <lineage>
        <taxon>Bacteria</taxon>
        <taxon>Bacillati</taxon>
        <taxon>Actinomycetota</taxon>
        <taxon>Actinomycetes</taxon>
        <taxon>Pseudonocardiales</taxon>
        <taxon>Pseudonocardiaceae</taxon>
        <taxon>Amycolatopsis</taxon>
    </lineage>
</organism>
<evidence type="ECO:0000256" key="4">
    <source>
        <dbReference type="ARBA" id="ARBA00023163"/>
    </source>
</evidence>
<dbReference type="InterPro" id="IPR009057">
    <property type="entry name" value="Homeodomain-like_sf"/>
</dbReference>
<evidence type="ECO:0000256" key="1">
    <source>
        <dbReference type="ARBA" id="ARBA00022491"/>
    </source>
</evidence>
<sequence length="195" mass="20575">MARPRGISDQRLLDAAAAVTGRVGPGFTLAQVAAAAGVAVGTVSNRFGSKLGLLKALSRSTTERVVAMMRDDAERAADPVTGLRTSAVSVFSWLGDAEEAANHLGQLGVDIGDPELRELLGEHFSAIEAELRRQLRTADLPSAPSPERAARVLVAVVNGISLDWSIRPSGPLADRLAEDIDAVLDGWRRERSGST</sequence>
<dbReference type="RefSeq" id="WP_344422842.1">
    <property type="nucleotide sequence ID" value="NZ_BAAANN010000019.1"/>
</dbReference>
<name>A0ABP5CUG5_9PSEU</name>
<dbReference type="Pfam" id="PF13977">
    <property type="entry name" value="TetR_C_6"/>
    <property type="match status" value="1"/>
</dbReference>
<evidence type="ECO:0000259" key="6">
    <source>
        <dbReference type="PROSITE" id="PS50977"/>
    </source>
</evidence>
<comment type="caution">
    <text evidence="7">The sequence shown here is derived from an EMBL/GenBank/DDBJ whole genome shotgun (WGS) entry which is preliminary data.</text>
</comment>
<dbReference type="SUPFAM" id="SSF46689">
    <property type="entry name" value="Homeodomain-like"/>
    <property type="match status" value="1"/>
</dbReference>
<feature type="DNA-binding region" description="H-T-H motif" evidence="5">
    <location>
        <begin position="28"/>
        <end position="47"/>
    </location>
</feature>
<keyword evidence="8" id="KW-1185">Reference proteome</keyword>
<dbReference type="InterPro" id="IPR023772">
    <property type="entry name" value="DNA-bd_HTH_TetR-type_CS"/>
</dbReference>
<dbReference type="PROSITE" id="PS01081">
    <property type="entry name" value="HTH_TETR_1"/>
    <property type="match status" value="1"/>
</dbReference>
<feature type="domain" description="HTH tetR-type" evidence="6">
    <location>
        <begin position="6"/>
        <end position="65"/>
    </location>
</feature>
<dbReference type="InterPro" id="IPR039538">
    <property type="entry name" value="BetI_C"/>
</dbReference>
<dbReference type="SUPFAM" id="SSF48498">
    <property type="entry name" value="Tetracyclin repressor-like, C-terminal domain"/>
    <property type="match status" value="1"/>
</dbReference>
<gene>
    <name evidence="7" type="ORF">GCM10009754_47820</name>
</gene>
<dbReference type="EMBL" id="BAAANN010000019">
    <property type="protein sequence ID" value="GAA1969055.1"/>
    <property type="molecule type" value="Genomic_DNA"/>
</dbReference>